<keyword evidence="16" id="KW-1185">Reference proteome</keyword>
<dbReference type="RefSeq" id="XP_022648981.1">
    <property type="nucleotide sequence ID" value="XM_022793246.1"/>
</dbReference>
<keyword evidence="8" id="KW-0547">Nucleotide-binding</keyword>
<protein>
    <recommendedName>
        <fullName evidence="3">FAD synthase</fullName>
        <ecNumber evidence="3">2.7.7.2</ecNumber>
    </recommendedName>
    <alternativeName>
        <fullName evidence="11">FAD pyrophosphorylase</fullName>
    </alternativeName>
    <alternativeName>
        <fullName evidence="12">FMN adenylyltransferase</fullName>
    </alternativeName>
</protein>
<evidence type="ECO:0000256" key="7">
    <source>
        <dbReference type="ARBA" id="ARBA00022695"/>
    </source>
</evidence>
<dbReference type="Gene3D" id="3.40.50.620">
    <property type="entry name" value="HUPs"/>
    <property type="match status" value="1"/>
</dbReference>
<dbReference type="Pfam" id="PF00994">
    <property type="entry name" value="MoCF_biosynth"/>
    <property type="match status" value="1"/>
</dbReference>
<evidence type="ECO:0000256" key="11">
    <source>
        <dbReference type="ARBA" id="ARBA00031145"/>
    </source>
</evidence>
<evidence type="ECO:0000256" key="3">
    <source>
        <dbReference type="ARBA" id="ARBA00012393"/>
    </source>
</evidence>
<dbReference type="GO" id="GO:0006747">
    <property type="term" value="P:FAD biosynthetic process"/>
    <property type="evidence" value="ECO:0007669"/>
    <property type="project" value="TreeGrafter"/>
</dbReference>
<dbReference type="InterPro" id="IPR001453">
    <property type="entry name" value="MoaB/Mog_dom"/>
</dbReference>
<evidence type="ECO:0000256" key="8">
    <source>
        <dbReference type="ARBA" id="ARBA00022741"/>
    </source>
</evidence>
<comment type="pathway">
    <text evidence="1">Cofactor biosynthesis; FAD biosynthesis; FAD from FMN: step 1/1.</text>
</comment>
<dbReference type="Pfam" id="PF01507">
    <property type="entry name" value="PAPS_reduct"/>
    <property type="match status" value="1"/>
</dbReference>
<keyword evidence="5" id="KW-0288">FMN</keyword>
<dbReference type="GeneID" id="111245211"/>
<dbReference type="Gene3D" id="3.40.980.10">
    <property type="entry name" value="MoaB/Mog-like domain"/>
    <property type="match status" value="1"/>
</dbReference>
<dbReference type="OMA" id="NSHFLCK"/>
<evidence type="ECO:0000256" key="13">
    <source>
        <dbReference type="ARBA" id="ARBA00049494"/>
    </source>
</evidence>
<dbReference type="EnsemblMetazoa" id="XM_022793245">
    <property type="protein sequence ID" value="XP_022648980"/>
    <property type="gene ID" value="LOC111245211"/>
</dbReference>
<feature type="domain" description="MoaB/Mog" evidence="14">
    <location>
        <begin position="57"/>
        <end position="224"/>
    </location>
</feature>
<keyword evidence="10" id="KW-0067">ATP-binding</keyword>
<keyword evidence="7" id="KW-0548">Nucleotidyltransferase</keyword>
<dbReference type="InterPro" id="IPR002500">
    <property type="entry name" value="PAPS_reduct_dom"/>
</dbReference>
<dbReference type="SMART" id="SM00852">
    <property type="entry name" value="MoCF_biosynth"/>
    <property type="match status" value="1"/>
</dbReference>
<dbReference type="Proteomes" id="UP000594260">
    <property type="component" value="Unplaced"/>
</dbReference>
<dbReference type="GO" id="GO:0003919">
    <property type="term" value="F:FMN adenylyltransferase activity"/>
    <property type="evidence" value="ECO:0007669"/>
    <property type="project" value="UniProtKB-EC"/>
</dbReference>
<dbReference type="Pfam" id="PF24102">
    <property type="entry name" value="FLAD1_M"/>
    <property type="match status" value="1"/>
</dbReference>
<organism evidence="15 16">
    <name type="scientific">Varroa destructor</name>
    <name type="common">Honeybee mite</name>
    <dbReference type="NCBI Taxonomy" id="109461"/>
    <lineage>
        <taxon>Eukaryota</taxon>
        <taxon>Metazoa</taxon>
        <taxon>Ecdysozoa</taxon>
        <taxon>Arthropoda</taxon>
        <taxon>Chelicerata</taxon>
        <taxon>Arachnida</taxon>
        <taxon>Acari</taxon>
        <taxon>Parasitiformes</taxon>
        <taxon>Mesostigmata</taxon>
        <taxon>Gamasina</taxon>
        <taxon>Dermanyssoidea</taxon>
        <taxon>Varroidae</taxon>
        <taxon>Varroa</taxon>
    </lineage>
</organism>
<evidence type="ECO:0000256" key="9">
    <source>
        <dbReference type="ARBA" id="ARBA00022827"/>
    </source>
</evidence>
<dbReference type="AlphaFoldDB" id="A0A7M7JNQ3"/>
<sequence length="530" mass="59919">MLNSIFRLCRPFLAGSNLVVARLTAVSSNSGRYFKRCSCSSSPKTGTTGATGRLSAGIVIIGDEVLRGDVRDANAYFLLKNLHRYGVSVRRIVFVGDEIDEIGSVVKEFAGKHNFVFTCGGVGPTHDDITYAAIAKAFDQQIVLRQDLWDLCKLYFGNDLTEDSPLTKFARIPERAESIIAQVVHNSRVFTSCLVRLDNIIILPGVPLITEKLFPVIVERLGLEEMPEITRELFLSLDEASITEQLNEAVSKFKDVKFGSYPHFHGDYYKTRLRIEASNPAHLDEVENYFRNSLPSGAIIDNFLSNPLEAAHRRIEILAAKHPFVREAYDVVCKALRLYKPEEICVAFSGGKDCTIVAYLYYAALQEHVKETDIKTKQNWLYVRSEDGRPEVEKFIEDSVTFYGAHLITINASYKEALKQAIDSGLKLFLLGNRTVDPKGDTLNHFNATDSDWPQAMRAFPILNWNYKEVWKFLRDLHIPYCPLYDQGFSSLGKQSTPNPKLIYVDERGVTRFRAAYLLDDNSAERIGRR</sequence>
<keyword evidence="9" id="KW-0274">FAD</keyword>
<evidence type="ECO:0000313" key="16">
    <source>
        <dbReference type="Proteomes" id="UP000594260"/>
    </source>
</evidence>
<dbReference type="InterPro" id="IPR056596">
    <property type="entry name" value="FLAD1_M"/>
</dbReference>
<comment type="catalytic activity">
    <reaction evidence="13">
        <text>FMN + ATP + H(+) = FAD + diphosphate</text>
        <dbReference type="Rhea" id="RHEA:17237"/>
        <dbReference type="ChEBI" id="CHEBI:15378"/>
        <dbReference type="ChEBI" id="CHEBI:30616"/>
        <dbReference type="ChEBI" id="CHEBI:33019"/>
        <dbReference type="ChEBI" id="CHEBI:57692"/>
        <dbReference type="ChEBI" id="CHEBI:58210"/>
        <dbReference type="EC" id="2.7.7.2"/>
    </reaction>
</comment>
<dbReference type="EnsemblMetazoa" id="XM_022793244">
    <property type="protein sequence ID" value="XP_022648979"/>
    <property type="gene ID" value="LOC111245211"/>
</dbReference>
<dbReference type="RefSeq" id="XP_022648980.1">
    <property type="nucleotide sequence ID" value="XM_022793245.1"/>
</dbReference>
<dbReference type="RefSeq" id="XP_022648979.1">
    <property type="nucleotide sequence ID" value="XM_022793244.1"/>
</dbReference>
<evidence type="ECO:0000259" key="14">
    <source>
        <dbReference type="SMART" id="SM00852"/>
    </source>
</evidence>
<dbReference type="EnsemblMetazoa" id="XM_022793246">
    <property type="protein sequence ID" value="XP_022648981"/>
    <property type="gene ID" value="LOC111245211"/>
</dbReference>
<dbReference type="InParanoid" id="A0A7M7JNQ3"/>
<dbReference type="PANTHER" id="PTHR23293:SF9">
    <property type="entry name" value="FAD SYNTHASE"/>
    <property type="match status" value="1"/>
</dbReference>
<dbReference type="CDD" id="cd23948">
    <property type="entry name" value="FAD_synthase"/>
    <property type="match status" value="1"/>
</dbReference>
<keyword evidence="4" id="KW-0285">Flavoprotein</keyword>
<accession>A0A7M7JNQ3</accession>
<dbReference type="SUPFAM" id="SSF52402">
    <property type="entry name" value="Adenine nucleotide alpha hydrolases-like"/>
    <property type="match status" value="1"/>
</dbReference>
<evidence type="ECO:0000256" key="6">
    <source>
        <dbReference type="ARBA" id="ARBA00022679"/>
    </source>
</evidence>
<evidence type="ECO:0000313" key="15">
    <source>
        <dbReference type="EnsemblMetazoa" id="XP_022648980"/>
    </source>
</evidence>
<dbReference type="KEGG" id="vde:111245211"/>
<dbReference type="OrthoDB" id="270728at2759"/>
<dbReference type="EC" id="2.7.7.2" evidence="3"/>
<evidence type="ECO:0000256" key="2">
    <source>
        <dbReference type="ARBA" id="ARBA00007589"/>
    </source>
</evidence>
<dbReference type="GO" id="GO:0005524">
    <property type="term" value="F:ATP binding"/>
    <property type="evidence" value="ECO:0007669"/>
    <property type="project" value="UniProtKB-KW"/>
</dbReference>
<proteinExistence type="inferred from homology"/>
<dbReference type="SUPFAM" id="SSF53218">
    <property type="entry name" value="Molybdenum cofactor biosynthesis proteins"/>
    <property type="match status" value="1"/>
</dbReference>
<evidence type="ECO:0000256" key="4">
    <source>
        <dbReference type="ARBA" id="ARBA00022630"/>
    </source>
</evidence>
<comment type="similarity">
    <text evidence="2">In the N-terminal section; belongs to the MoaB/Mog family.</text>
</comment>
<dbReference type="InterPro" id="IPR036425">
    <property type="entry name" value="MoaB/Mog-like_dom_sf"/>
</dbReference>
<dbReference type="InterPro" id="IPR014729">
    <property type="entry name" value="Rossmann-like_a/b/a_fold"/>
</dbReference>
<evidence type="ECO:0000256" key="12">
    <source>
        <dbReference type="ARBA" id="ARBA00031871"/>
    </source>
</evidence>
<evidence type="ECO:0000256" key="5">
    <source>
        <dbReference type="ARBA" id="ARBA00022643"/>
    </source>
</evidence>
<keyword evidence="6" id="KW-0808">Transferase</keyword>
<dbReference type="PANTHER" id="PTHR23293">
    <property type="entry name" value="FAD SYNTHETASE-RELATED FMN ADENYLYLTRANSFERASE"/>
    <property type="match status" value="1"/>
</dbReference>
<evidence type="ECO:0000256" key="10">
    <source>
        <dbReference type="ARBA" id="ARBA00022840"/>
    </source>
</evidence>
<reference evidence="15" key="1">
    <citation type="submission" date="2021-01" db="UniProtKB">
        <authorList>
            <consortium name="EnsemblMetazoa"/>
        </authorList>
    </citation>
    <scope>IDENTIFICATION</scope>
</reference>
<name>A0A7M7JNQ3_VARDE</name>
<evidence type="ECO:0000256" key="1">
    <source>
        <dbReference type="ARBA" id="ARBA00004726"/>
    </source>
</evidence>